<evidence type="ECO:0000256" key="1">
    <source>
        <dbReference type="SAM" id="Phobius"/>
    </source>
</evidence>
<reference evidence="2" key="1">
    <citation type="journal article" date="2020" name="Nature">
        <title>Giant virus diversity and host interactions through global metagenomics.</title>
        <authorList>
            <person name="Schulz F."/>
            <person name="Roux S."/>
            <person name="Paez-Espino D."/>
            <person name="Jungbluth S."/>
            <person name="Walsh D.A."/>
            <person name="Denef V.J."/>
            <person name="McMahon K.D."/>
            <person name="Konstantinidis K.T."/>
            <person name="Eloe-Fadrosh E.A."/>
            <person name="Kyrpides N.C."/>
            <person name="Woyke T."/>
        </authorList>
    </citation>
    <scope>NUCLEOTIDE SEQUENCE</scope>
    <source>
        <strain evidence="2">GVMAG-M-3300024258-14</strain>
    </source>
</reference>
<feature type="transmembrane region" description="Helical" evidence="1">
    <location>
        <begin position="12"/>
        <end position="29"/>
    </location>
</feature>
<keyword evidence="1" id="KW-1133">Transmembrane helix</keyword>
<sequence>MANLGKFVHTKTGKIIMSIILGLGLASLFRKVCKNYDCIQLYAAPFKKIEGKIFQVGDKCVKYNYETAKCQDDKLIKFE</sequence>
<proteinExistence type="predicted"/>
<keyword evidence="1" id="KW-0472">Membrane</keyword>
<accession>A0A6C0IR74</accession>
<organism evidence="2">
    <name type="scientific">viral metagenome</name>
    <dbReference type="NCBI Taxonomy" id="1070528"/>
    <lineage>
        <taxon>unclassified sequences</taxon>
        <taxon>metagenomes</taxon>
        <taxon>organismal metagenomes</taxon>
    </lineage>
</organism>
<name>A0A6C0IR74_9ZZZZ</name>
<evidence type="ECO:0000313" key="2">
    <source>
        <dbReference type="EMBL" id="QHT94003.1"/>
    </source>
</evidence>
<dbReference type="AlphaFoldDB" id="A0A6C0IR74"/>
<dbReference type="EMBL" id="MN740212">
    <property type="protein sequence ID" value="QHT94003.1"/>
    <property type="molecule type" value="Genomic_DNA"/>
</dbReference>
<protein>
    <submittedName>
        <fullName evidence="2">Uncharacterized protein</fullName>
    </submittedName>
</protein>
<keyword evidence="1" id="KW-0812">Transmembrane</keyword>